<dbReference type="STRING" id="1121455.SAMN02745728_02348"/>
<dbReference type="AlphaFoldDB" id="A0A1M7TPU8"/>
<protein>
    <submittedName>
        <fullName evidence="1">Uncharacterized protein</fullName>
    </submittedName>
</protein>
<proteinExistence type="predicted"/>
<keyword evidence="2" id="KW-1185">Reference proteome</keyword>
<evidence type="ECO:0000313" key="1">
    <source>
        <dbReference type="EMBL" id="SHN72759.1"/>
    </source>
</evidence>
<evidence type="ECO:0000313" key="2">
    <source>
        <dbReference type="Proteomes" id="UP000186469"/>
    </source>
</evidence>
<gene>
    <name evidence="1" type="ORF">SAMN02745728_02348</name>
</gene>
<name>A0A1M7TPU8_9BACT</name>
<accession>A0A1M7TPU8</accession>
<dbReference type="RefSeq" id="WP_072698009.1">
    <property type="nucleotide sequence ID" value="NZ_FRDI01000018.1"/>
</dbReference>
<dbReference type="EMBL" id="FRDI01000018">
    <property type="protein sequence ID" value="SHN72759.1"/>
    <property type="molecule type" value="Genomic_DNA"/>
</dbReference>
<organism evidence="1 2">
    <name type="scientific">Desulfovibrio litoralis DSM 11393</name>
    <dbReference type="NCBI Taxonomy" id="1121455"/>
    <lineage>
        <taxon>Bacteria</taxon>
        <taxon>Pseudomonadati</taxon>
        <taxon>Thermodesulfobacteriota</taxon>
        <taxon>Desulfovibrionia</taxon>
        <taxon>Desulfovibrionales</taxon>
        <taxon>Desulfovibrionaceae</taxon>
        <taxon>Desulfovibrio</taxon>
    </lineage>
</organism>
<reference evidence="1 2" key="1">
    <citation type="submission" date="2016-12" db="EMBL/GenBank/DDBJ databases">
        <authorList>
            <person name="Song W.-J."/>
            <person name="Kurnit D.M."/>
        </authorList>
    </citation>
    <scope>NUCLEOTIDE SEQUENCE [LARGE SCALE GENOMIC DNA]</scope>
    <source>
        <strain evidence="1 2">DSM 11393</strain>
    </source>
</reference>
<dbReference type="Proteomes" id="UP000186469">
    <property type="component" value="Unassembled WGS sequence"/>
</dbReference>
<sequence>MENINKFISQLSQALPPVIARAHVAELTGGLVSRKTLANEDSLGKGPKDRVRYGQKIAYRREDFIEWLRAKMTSAQNTQHFKNILPKVAKPKTTTSMFRPKI</sequence>